<dbReference type="Gene3D" id="3.30.420.40">
    <property type="match status" value="2"/>
</dbReference>
<comment type="similarity">
    <text evidence="2 9">Belongs to the actin family.</text>
</comment>
<proteinExistence type="inferred from homology"/>
<dbReference type="GO" id="GO:0005524">
    <property type="term" value="F:ATP binding"/>
    <property type="evidence" value="ECO:0007669"/>
    <property type="project" value="UniProtKB-KW"/>
</dbReference>
<evidence type="ECO:0000256" key="8">
    <source>
        <dbReference type="ARBA" id="ARBA00049360"/>
    </source>
</evidence>
<accession>I7LWH9</accession>
<dbReference type="GO" id="GO:0016787">
    <property type="term" value="F:hydrolase activity"/>
    <property type="evidence" value="ECO:0007669"/>
    <property type="project" value="UniProtKB-KW"/>
</dbReference>
<evidence type="ECO:0000256" key="5">
    <source>
        <dbReference type="ARBA" id="ARBA00022801"/>
    </source>
</evidence>
<keyword evidence="3" id="KW-0963">Cytoplasm</keyword>
<dbReference type="InParanoid" id="I7LWH9"/>
<gene>
    <name evidence="10" type="ORF">TTHERM_00566780</name>
</gene>
<dbReference type="EMBL" id="GG662556">
    <property type="protein sequence ID" value="EAS01834.1"/>
    <property type="molecule type" value="Genomic_DNA"/>
</dbReference>
<keyword evidence="5" id="KW-0378">Hydrolase</keyword>
<evidence type="ECO:0000256" key="1">
    <source>
        <dbReference type="ARBA" id="ARBA00004245"/>
    </source>
</evidence>
<evidence type="ECO:0000256" key="6">
    <source>
        <dbReference type="ARBA" id="ARBA00022840"/>
    </source>
</evidence>
<keyword evidence="6" id="KW-0067">ATP-binding</keyword>
<evidence type="ECO:0000313" key="10">
    <source>
        <dbReference type="EMBL" id="EAS01834.1"/>
    </source>
</evidence>
<dbReference type="OMA" id="HIFHHEL"/>
<dbReference type="OrthoDB" id="299055at2759"/>
<dbReference type="SUPFAM" id="SSF53067">
    <property type="entry name" value="Actin-like ATPase domain"/>
    <property type="match status" value="2"/>
</dbReference>
<dbReference type="FunFam" id="3.30.420.40:FF:000148">
    <property type="entry name" value="Actin, alpha skeletal muscle"/>
    <property type="match status" value="1"/>
</dbReference>
<reference evidence="11" key="1">
    <citation type="journal article" date="2006" name="PLoS Biol.">
        <title>Macronuclear genome sequence of the ciliate Tetrahymena thermophila, a model eukaryote.</title>
        <authorList>
            <person name="Eisen J.A."/>
            <person name="Coyne R.S."/>
            <person name="Wu M."/>
            <person name="Wu D."/>
            <person name="Thiagarajan M."/>
            <person name="Wortman J.R."/>
            <person name="Badger J.H."/>
            <person name="Ren Q."/>
            <person name="Amedeo P."/>
            <person name="Jones K.M."/>
            <person name="Tallon L.J."/>
            <person name="Delcher A.L."/>
            <person name="Salzberg S.L."/>
            <person name="Silva J.C."/>
            <person name="Haas B.J."/>
            <person name="Majoros W.H."/>
            <person name="Farzad M."/>
            <person name="Carlton J.M."/>
            <person name="Smith R.K. Jr."/>
            <person name="Garg J."/>
            <person name="Pearlman R.E."/>
            <person name="Karrer K.M."/>
            <person name="Sun L."/>
            <person name="Manning G."/>
            <person name="Elde N.C."/>
            <person name="Turkewitz A.P."/>
            <person name="Asai D.J."/>
            <person name="Wilkes D.E."/>
            <person name="Wang Y."/>
            <person name="Cai H."/>
            <person name="Collins K."/>
            <person name="Stewart B.A."/>
            <person name="Lee S.R."/>
            <person name="Wilamowska K."/>
            <person name="Weinberg Z."/>
            <person name="Ruzzo W.L."/>
            <person name="Wloga D."/>
            <person name="Gaertig J."/>
            <person name="Frankel J."/>
            <person name="Tsao C.-C."/>
            <person name="Gorovsky M.A."/>
            <person name="Keeling P.J."/>
            <person name="Waller R.F."/>
            <person name="Patron N.J."/>
            <person name="Cherry J.M."/>
            <person name="Stover N.A."/>
            <person name="Krieger C.J."/>
            <person name="del Toro C."/>
            <person name="Ryder H.F."/>
            <person name="Williamson S.C."/>
            <person name="Barbeau R.A."/>
            <person name="Hamilton E.P."/>
            <person name="Orias E."/>
        </authorList>
    </citation>
    <scope>NUCLEOTIDE SEQUENCE [LARGE SCALE GENOMIC DNA]</scope>
    <source>
        <strain evidence="11">SB210</strain>
    </source>
</reference>
<organism evidence="10 11">
    <name type="scientific">Tetrahymena thermophila (strain SB210)</name>
    <dbReference type="NCBI Taxonomy" id="312017"/>
    <lineage>
        <taxon>Eukaryota</taxon>
        <taxon>Sar</taxon>
        <taxon>Alveolata</taxon>
        <taxon>Ciliophora</taxon>
        <taxon>Intramacronucleata</taxon>
        <taxon>Oligohymenophorea</taxon>
        <taxon>Hymenostomatida</taxon>
        <taxon>Tetrahymenina</taxon>
        <taxon>Tetrahymenidae</taxon>
        <taxon>Tetrahymena</taxon>
    </lineage>
</organism>
<evidence type="ECO:0000256" key="2">
    <source>
        <dbReference type="ARBA" id="ARBA00006752"/>
    </source>
</evidence>
<evidence type="ECO:0000313" key="11">
    <source>
        <dbReference type="Proteomes" id="UP000009168"/>
    </source>
</evidence>
<evidence type="ECO:0000256" key="3">
    <source>
        <dbReference type="ARBA" id="ARBA00022490"/>
    </source>
</evidence>
<dbReference type="AlphaFoldDB" id="I7LWH9"/>
<dbReference type="eggNOG" id="KOG0676">
    <property type="taxonomic scope" value="Eukaryota"/>
</dbReference>
<dbReference type="Proteomes" id="UP000009168">
    <property type="component" value="Unassembled WGS sequence"/>
</dbReference>
<keyword evidence="7" id="KW-0206">Cytoskeleton</keyword>
<dbReference type="PANTHER" id="PTHR11937">
    <property type="entry name" value="ACTIN"/>
    <property type="match status" value="1"/>
</dbReference>
<dbReference type="Gene3D" id="3.90.640.10">
    <property type="entry name" value="Actin, Chain A, domain 4"/>
    <property type="match status" value="1"/>
</dbReference>
<evidence type="ECO:0000256" key="9">
    <source>
        <dbReference type="RuleBase" id="RU000487"/>
    </source>
</evidence>
<dbReference type="SMART" id="SM00268">
    <property type="entry name" value="ACTIN"/>
    <property type="match status" value="1"/>
</dbReference>
<dbReference type="Pfam" id="PF00022">
    <property type="entry name" value="Actin"/>
    <property type="match status" value="1"/>
</dbReference>
<name>I7LWH9_TETTS</name>
<dbReference type="GeneID" id="7844082"/>
<dbReference type="RefSeq" id="XP_001022079.1">
    <property type="nucleotide sequence ID" value="XM_001022079.3"/>
</dbReference>
<evidence type="ECO:0000256" key="4">
    <source>
        <dbReference type="ARBA" id="ARBA00022741"/>
    </source>
</evidence>
<sequence length="378" mass="42199">MADDSLNPAIVIDNGSGFCKVGISGDDAPRVSIPTVIGIPKQQGLMVGMDQKDCYIGEEVNSKHEVLNLSYPIDYGVIQEMKDMEKIWSHASTKINANFSGSPILMTEPPLNPKKKREKLIEVMFETFNCHSFYLAIQQVLALFASGRTTGIVVDSGYAVTSTVPIYEGFALSHAIYQNHLAGRDLDDYLIKLFEESNKYFSNNAETKRENARDTKEKCCYVVGDFEAEMKSFSDKGDKEPKHRMPDGNEISLGNQVFRCPEALFQPSKLGKDSQGIHESTFNSIMKCDTDIRKDLYGNIVMAGGTTMFKGIDDRLNKEVVALAPSTMRINVIAPPERKYSVWMGGSILSSLSSFQPMFITRQEYTEYGAAYVHKKCF</sequence>
<dbReference type="GO" id="GO:0005856">
    <property type="term" value="C:cytoskeleton"/>
    <property type="evidence" value="ECO:0007669"/>
    <property type="project" value="UniProtKB-SubCell"/>
</dbReference>
<comment type="catalytic activity">
    <reaction evidence="8">
        <text>ATP + H2O = ADP + phosphate + H(+)</text>
        <dbReference type="Rhea" id="RHEA:13065"/>
        <dbReference type="ChEBI" id="CHEBI:15377"/>
        <dbReference type="ChEBI" id="CHEBI:15378"/>
        <dbReference type="ChEBI" id="CHEBI:30616"/>
        <dbReference type="ChEBI" id="CHEBI:43474"/>
        <dbReference type="ChEBI" id="CHEBI:456216"/>
    </reaction>
</comment>
<protein>
    <submittedName>
        <fullName evidence="10">Actin</fullName>
    </submittedName>
</protein>
<dbReference type="InterPro" id="IPR004000">
    <property type="entry name" value="Actin"/>
</dbReference>
<dbReference type="PRINTS" id="PR00190">
    <property type="entry name" value="ACTIN"/>
</dbReference>
<dbReference type="FunFam" id="3.30.420.40:FF:000404">
    <property type="entry name" value="Major actin"/>
    <property type="match status" value="1"/>
</dbReference>
<comment type="subcellular location">
    <subcellularLocation>
        <location evidence="1">Cytoplasm</location>
        <location evidence="1">Cytoskeleton</location>
    </subcellularLocation>
</comment>
<dbReference type="FunFam" id="3.30.420.40:FF:000058">
    <property type="entry name" value="Putative actin-related protein 5"/>
    <property type="match status" value="1"/>
</dbReference>
<evidence type="ECO:0000256" key="7">
    <source>
        <dbReference type="ARBA" id="ARBA00023212"/>
    </source>
</evidence>
<dbReference type="KEGG" id="tet:TTHERM_00566780"/>
<dbReference type="InterPro" id="IPR043129">
    <property type="entry name" value="ATPase_NBD"/>
</dbReference>
<dbReference type="STRING" id="312017.I7LWH9"/>
<keyword evidence="4" id="KW-0547">Nucleotide-binding</keyword>
<keyword evidence="11" id="KW-1185">Reference proteome</keyword>
<dbReference type="HOGENOM" id="CLU_027965_0_2_1"/>